<dbReference type="EMBL" id="JABBNB010000005">
    <property type="protein sequence ID" value="NMO00849.1"/>
    <property type="molecule type" value="Genomic_DNA"/>
</dbReference>
<sequence length="93" mass="9933">MSDPAVEAAQRAWAGIVGSDTQAAELLASSPDSQIAFLVKAAAREALAPIRALHHRLAQYPGDDVCSSCYTRIGFLATWPCDTAKLVYPSEEL</sequence>
<evidence type="ECO:0000313" key="1">
    <source>
        <dbReference type="EMBL" id="NMO00849.1"/>
    </source>
</evidence>
<evidence type="ECO:0000313" key="2">
    <source>
        <dbReference type="Proteomes" id="UP000550729"/>
    </source>
</evidence>
<keyword evidence="2" id="KW-1185">Reference proteome</keyword>
<dbReference type="AlphaFoldDB" id="A0A848KRW9"/>
<reference evidence="1 2" key="1">
    <citation type="submission" date="2020-04" db="EMBL/GenBank/DDBJ databases">
        <title>Gordonia sp. nov. TBRC 11910.</title>
        <authorList>
            <person name="Suriyachadkun C."/>
        </authorList>
    </citation>
    <scope>NUCLEOTIDE SEQUENCE [LARGE SCALE GENOMIC DNA]</scope>
    <source>
        <strain evidence="1 2">TBRC 11910</strain>
    </source>
</reference>
<protein>
    <submittedName>
        <fullName evidence="1">Uncharacterized protein</fullName>
    </submittedName>
</protein>
<accession>A0A848KRW9</accession>
<dbReference type="Proteomes" id="UP000550729">
    <property type="component" value="Unassembled WGS sequence"/>
</dbReference>
<dbReference type="RefSeq" id="WP_170193354.1">
    <property type="nucleotide sequence ID" value="NZ_JABBNB010000005.1"/>
</dbReference>
<organism evidence="1 2">
    <name type="scientific">Gordonia asplenii</name>
    <dbReference type="NCBI Taxonomy" id="2725283"/>
    <lineage>
        <taxon>Bacteria</taxon>
        <taxon>Bacillati</taxon>
        <taxon>Actinomycetota</taxon>
        <taxon>Actinomycetes</taxon>
        <taxon>Mycobacteriales</taxon>
        <taxon>Gordoniaceae</taxon>
        <taxon>Gordonia</taxon>
    </lineage>
</organism>
<comment type="caution">
    <text evidence="1">The sequence shown here is derived from an EMBL/GenBank/DDBJ whole genome shotgun (WGS) entry which is preliminary data.</text>
</comment>
<proteinExistence type="predicted"/>
<name>A0A848KRW9_9ACTN</name>
<gene>
    <name evidence="1" type="ORF">HH308_06430</name>
</gene>